<evidence type="ECO:0000256" key="3">
    <source>
        <dbReference type="ARBA" id="ARBA00022692"/>
    </source>
</evidence>
<evidence type="ECO:0000256" key="6">
    <source>
        <dbReference type="SAM" id="Phobius"/>
    </source>
</evidence>
<dbReference type="PANTHER" id="PTHR34478:SF2">
    <property type="entry name" value="MEMBRANE PROTEIN"/>
    <property type="match status" value="1"/>
</dbReference>
<dbReference type="GO" id="GO:0016020">
    <property type="term" value="C:membrane"/>
    <property type="evidence" value="ECO:0007669"/>
    <property type="project" value="UniProtKB-SubCell"/>
</dbReference>
<dbReference type="SUPFAM" id="SSF140478">
    <property type="entry name" value="LemA-like"/>
    <property type="match status" value="1"/>
</dbReference>
<sequence length="168" mass="19402">MMKILFWIIIIGGIYYFITTKNRFNELSQSIKHGGSMIGIQKAKRAECLNDALQIAKLSYEKEVSGIEKLTANDRLEQLAFLGQKYPDLQSIQGYNQALNQAYELNQEIAASRSLLDGNIRRYNTEIANFPGCIIASIFDYKPETFIDEENYEENKKLNKEEVHFDKF</sequence>
<comment type="similarity">
    <text evidence="2">Belongs to the LemA family.</text>
</comment>
<evidence type="ECO:0000313" key="7">
    <source>
        <dbReference type="EMBL" id="CUO04736.1"/>
    </source>
</evidence>
<dbReference type="Gene3D" id="1.20.1440.20">
    <property type="entry name" value="LemA-like domain"/>
    <property type="match status" value="1"/>
</dbReference>
<reference evidence="7 8" key="1">
    <citation type="submission" date="2015-09" db="EMBL/GenBank/DDBJ databases">
        <authorList>
            <consortium name="Pathogen Informatics"/>
        </authorList>
    </citation>
    <scope>NUCLEOTIDE SEQUENCE [LARGE SCALE GENOMIC DNA]</scope>
    <source>
        <strain evidence="7 8">2789STDY5608838</strain>
    </source>
</reference>
<organism evidence="7 8">
    <name type="scientific">Blautia obeum</name>
    <dbReference type="NCBI Taxonomy" id="40520"/>
    <lineage>
        <taxon>Bacteria</taxon>
        <taxon>Bacillati</taxon>
        <taxon>Bacillota</taxon>
        <taxon>Clostridia</taxon>
        <taxon>Lachnospirales</taxon>
        <taxon>Lachnospiraceae</taxon>
        <taxon>Blautia</taxon>
    </lineage>
</organism>
<keyword evidence="4 6" id="KW-1133">Transmembrane helix</keyword>
<evidence type="ECO:0000256" key="4">
    <source>
        <dbReference type="ARBA" id="ARBA00022989"/>
    </source>
</evidence>
<dbReference type="Proteomes" id="UP000095447">
    <property type="component" value="Unassembled WGS sequence"/>
</dbReference>
<keyword evidence="3 6" id="KW-0812">Transmembrane</keyword>
<evidence type="ECO:0000313" key="8">
    <source>
        <dbReference type="Proteomes" id="UP000095447"/>
    </source>
</evidence>
<keyword evidence="5 6" id="KW-0472">Membrane</keyword>
<protein>
    <submittedName>
        <fullName evidence="7">LemA family</fullName>
    </submittedName>
</protein>
<dbReference type="InterPro" id="IPR007156">
    <property type="entry name" value="MamQ_LemA"/>
</dbReference>
<evidence type="ECO:0000256" key="1">
    <source>
        <dbReference type="ARBA" id="ARBA00004167"/>
    </source>
</evidence>
<dbReference type="AlphaFoldDB" id="A0A174BZ06"/>
<dbReference type="RefSeq" id="WP_055053506.1">
    <property type="nucleotide sequence ID" value="NZ_CYZA01000009.1"/>
</dbReference>
<gene>
    <name evidence="7" type="ORF">ERS852395_01969</name>
</gene>
<dbReference type="InterPro" id="IPR023353">
    <property type="entry name" value="LemA-like_dom_sf"/>
</dbReference>
<accession>A0A174BZ06</accession>
<proteinExistence type="inferred from homology"/>
<name>A0A174BZ06_9FIRM</name>
<dbReference type="Pfam" id="PF04011">
    <property type="entry name" value="LemA"/>
    <property type="match status" value="1"/>
</dbReference>
<comment type="subcellular location">
    <subcellularLocation>
        <location evidence="1">Membrane</location>
        <topology evidence="1">Single-pass membrane protein</topology>
    </subcellularLocation>
</comment>
<evidence type="ECO:0000256" key="2">
    <source>
        <dbReference type="ARBA" id="ARBA00008854"/>
    </source>
</evidence>
<dbReference type="PANTHER" id="PTHR34478">
    <property type="entry name" value="PROTEIN LEMA"/>
    <property type="match status" value="1"/>
</dbReference>
<evidence type="ECO:0000256" key="5">
    <source>
        <dbReference type="ARBA" id="ARBA00023136"/>
    </source>
</evidence>
<feature type="transmembrane region" description="Helical" evidence="6">
    <location>
        <begin position="6"/>
        <end position="24"/>
    </location>
</feature>
<dbReference type="EMBL" id="CYZA01000009">
    <property type="protein sequence ID" value="CUO04736.1"/>
    <property type="molecule type" value="Genomic_DNA"/>
</dbReference>